<dbReference type="AlphaFoldDB" id="A0AAC9K955"/>
<evidence type="ECO:0000313" key="2">
    <source>
        <dbReference type="Proteomes" id="UP000182373"/>
    </source>
</evidence>
<proteinExistence type="predicted"/>
<dbReference type="EMBL" id="CP018191">
    <property type="protein sequence ID" value="APH54236.1"/>
    <property type="molecule type" value="Genomic_DNA"/>
</dbReference>
<evidence type="ECO:0000313" key="1">
    <source>
        <dbReference type="EMBL" id="APH54236.1"/>
    </source>
</evidence>
<dbReference type="Proteomes" id="UP000182373">
    <property type="component" value="Chromosome"/>
</dbReference>
<reference evidence="2" key="1">
    <citation type="submission" date="2016-11" db="EMBL/GenBank/DDBJ databases">
        <title>Comparative genomic and phenotypic analysis of Granulibacter bethesdensis clinical isolates from patients with chronic granulomatous disease.</title>
        <authorList>
            <person name="Zarember K.A."/>
            <person name="Porcella S.F."/>
            <person name="Chu J."/>
            <person name="Ding L."/>
            <person name="Dahlstrom E."/>
            <person name="Barbian K."/>
            <person name="Martens C."/>
            <person name="Sykora L."/>
            <person name="Kramer S."/>
            <person name="Pettinato A.M."/>
            <person name="Hong H."/>
            <person name="Wald G."/>
            <person name="Berg L.J."/>
            <person name="Rogge L.S."/>
            <person name="Greenberg D.E."/>
            <person name="Falcone E.L."/>
            <person name="Neves J.F."/>
            <person name="Simoes M.J."/>
            <person name="Casal M."/>
            <person name="Rodriguez-Lopez F.C."/>
            <person name="Zelazny A."/>
            <person name="Gallin J.I."/>
            <person name="Holland S.M."/>
        </authorList>
    </citation>
    <scope>NUCLEOTIDE SEQUENCE [LARGE SCALE GENOMIC DNA]</scope>
    <source>
        <strain evidence="2">NIH9.1</strain>
    </source>
</reference>
<protein>
    <submittedName>
        <fullName evidence="1">Uncharacterized protein</fullName>
    </submittedName>
</protein>
<sequence>MAFAGRDILDADATLATDNVDHPINQKERVAVRDHLHDTRNVDNSPAFAGFRLVLGSYALVHQPQFPGTSCALSAGKPP</sequence>
<accession>A0AAC9K955</accession>
<gene>
    <name evidence="1" type="ORF">GbCGDNIH9_8485</name>
</gene>
<name>A0AAC9K955_9PROT</name>
<organism evidence="1 2">
    <name type="scientific">Granulibacter bethesdensis</name>
    <dbReference type="NCBI Taxonomy" id="364410"/>
    <lineage>
        <taxon>Bacteria</taxon>
        <taxon>Pseudomonadati</taxon>
        <taxon>Pseudomonadota</taxon>
        <taxon>Alphaproteobacteria</taxon>
        <taxon>Acetobacterales</taxon>
        <taxon>Acetobacteraceae</taxon>
        <taxon>Granulibacter</taxon>
    </lineage>
</organism>